<name>A0A484AUW7_DRONA</name>
<evidence type="ECO:0000313" key="2">
    <source>
        <dbReference type="Proteomes" id="UP000295192"/>
    </source>
</evidence>
<comment type="caution">
    <text evidence="1">The sequence shown here is derived from an EMBL/GenBank/DDBJ whole genome shotgun (WGS) entry which is preliminary data.</text>
</comment>
<dbReference type="OrthoDB" id="6288734at2759"/>
<dbReference type="AlphaFoldDB" id="A0A484AUW7"/>
<organism evidence="1 2">
    <name type="scientific">Drosophila navojoa</name>
    <name type="common">Fruit fly</name>
    <dbReference type="NCBI Taxonomy" id="7232"/>
    <lineage>
        <taxon>Eukaryota</taxon>
        <taxon>Metazoa</taxon>
        <taxon>Ecdysozoa</taxon>
        <taxon>Arthropoda</taxon>
        <taxon>Hexapoda</taxon>
        <taxon>Insecta</taxon>
        <taxon>Pterygota</taxon>
        <taxon>Neoptera</taxon>
        <taxon>Endopterygota</taxon>
        <taxon>Diptera</taxon>
        <taxon>Brachycera</taxon>
        <taxon>Muscomorpha</taxon>
        <taxon>Ephydroidea</taxon>
        <taxon>Drosophilidae</taxon>
        <taxon>Drosophila</taxon>
    </lineage>
</organism>
<protein>
    <submittedName>
        <fullName evidence="1">Uncharacterized protein</fullName>
    </submittedName>
</protein>
<proteinExistence type="predicted"/>
<reference evidence="1 2" key="1">
    <citation type="journal article" date="2019" name="J. Hered.">
        <title>An Improved Genome Assembly for Drosophila navojoa, the Basal Species in the mojavensis Cluster.</title>
        <authorList>
            <person name="Vanderlinde T."/>
            <person name="Dupim E.G."/>
            <person name="Nazario-Yepiz N.O."/>
            <person name="Carvalho A.B."/>
        </authorList>
    </citation>
    <scope>NUCLEOTIDE SEQUENCE [LARGE SCALE GENOMIC DNA]</scope>
    <source>
        <strain evidence="1">Navoj_Jal97</strain>
        <tissue evidence="1">Whole organism</tissue>
    </source>
</reference>
<dbReference type="EMBL" id="LSRL02000643">
    <property type="protein sequence ID" value="TDG40204.1"/>
    <property type="molecule type" value="Genomic_DNA"/>
</dbReference>
<accession>A0A484AUW7</accession>
<gene>
    <name evidence="1" type="ORF">AWZ03_013376</name>
</gene>
<evidence type="ECO:0000313" key="1">
    <source>
        <dbReference type="EMBL" id="TDG40204.1"/>
    </source>
</evidence>
<keyword evidence="2" id="KW-1185">Reference proteome</keyword>
<sequence>MSYDRLQKNRKCLLLHKNKTDMQGEDSNYMMVEPPPFDIYLCDNCDAELYSKEAILEHEKILASYDYN</sequence>
<dbReference type="Proteomes" id="UP000295192">
    <property type="component" value="Unassembled WGS sequence"/>
</dbReference>